<dbReference type="SUPFAM" id="SSF53474">
    <property type="entry name" value="alpha/beta-Hydrolases"/>
    <property type="match status" value="1"/>
</dbReference>
<dbReference type="InterPro" id="IPR029058">
    <property type="entry name" value="AB_hydrolase_fold"/>
</dbReference>
<reference evidence="2 3" key="1">
    <citation type="submission" date="2019-08" db="EMBL/GenBank/DDBJ databases">
        <title>Deep-cultivation of Planctomycetes and their phenomic and genomic characterization uncovers novel biology.</title>
        <authorList>
            <person name="Wiegand S."/>
            <person name="Jogler M."/>
            <person name="Boedeker C."/>
            <person name="Pinto D."/>
            <person name="Vollmers J."/>
            <person name="Rivas-Marin E."/>
            <person name="Kohn T."/>
            <person name="Peeters S.H."/>
            <person name="Heuer A."/>
            <person name="Rast P."/>
            <person name="Oberbeckmann S."/>
            <person name="Bunk B."/>
            <person name="Jeske O."/>
            <person name="Meyerdierks A."/>
            <person name="Storesund J.E."/>
            <person name="Kallscheuer N."/>
            <person name="Luecker S."/>
            <person name="Lage O.M."/>
            <person name="Pohl T."/>
            <person name="Merkel B.J."/>
            <person name="Hornburger P."/>
            <person name="Mueller R.-W."/>
            <person name="Bruemmer F."/>
            <person name="Labrenz M."/>
            <person name="Spormann A.M."/>
            <person name="Op den Camp H."/>
            <person name="Overmann J."/>
            <person name="Amann R."/>
            <person name="Jetten M.S.M."/>
            <person name="Mascher T."/>
            <person name="Medema M.H."/>
            <person name="Devos D.P."/>
            <person name="Kaster A.-K."/>
            <person name="Ovreas L."/>
            <person name="Rohde M."/>
            <person name="Galperin M.Y."/>
            <person name="Jogler C."/>
        </authorList>
    </citation>
    <scope>NUCLEOTIDE SEQUENCE [LARGE SCALE GENOMIC DNA]</scope>
    <source>
        <strain evidence="2 3">UC8</strain>
    </source>
</reference>
<keyword evidence="3" id="KW-1185">Reference proteome</keyword>
<dbReference type="PANTHER" id="PTHR43798:SF33">
    <property type="entry name" value="HYDROLASE, PUTATIVE (AFU_ORTHOLOGUE AFUA_2G14860)-RELATED"/>
    <property type="match status" value="1"/>
</dbReference>
<dbReference type="EMBL" id="CP042914">
    <property type="protein sequence ID" value="QEG41687.1"/>
    <property type="molecule type" value="Genomic_DNA"/>
</dbReference>
<dbReference type="Pfam" id="PF00561">
    <property type="entry name" value="Abhydrolase_1"/>
    <property type="match status" value="1"/>
</dbReference>
<feature type="domain" description="AB hydrolase-1" evidence="1">
    <location>
        <begin position="35"/>
        <end position="266"/>
    </location>
</feature>
<keyword evidence="2" id="KW-0378">Hydrolase</keyword>
<dbReference type="InterPro" id="IPR050266">
    <property type="entry name" value="AB_hydrolase_sf"/>
</dbReference>
<dbReference type="InterPro" id="IPR000073">
    <property type="entry name" value="AB_hydrolase_1"/>
</dbReference>
<dbReference type="EC" id="3.8.1.5" evidence="2"/>
<evidence type="ECO:0000259" key="1">
    <source>
        <dbReference type="Pfam" id="PF00561"/>
    </source>
</evidence>
<dbReference type="KEGG" id="rul:UC8_37130"/>
<evidence type="ECO:0000313" key="3">
    <source>
        <dbReference type="Proteomes" id="UP000325286"/>
    </source>
</evidence>
<dbReference type="GO" id="GO:0018786">
    <property type="term" value="F:haloalkane dehalogenase activity"/>
    <property type="evidence" value="ECO:0007669"/>
    <property type="project" value="UniProtKB-EC"/>
</dbReference>
<accession>A0A5B9QRF7</accession>
<sequence length="292" mass="32774">MNWQAYQAMQRVVELGNRFISYVDQPAATDTNEQPVVLLHGIPTWGFMWKDLIGPLSQYRRTLVPDLLGFGFSDQRDCFDRSIAAQADYIVAWMDQLGVESSTLVAHDIGGGVALRLATLYPDRVSRLCVLNTVCYDSWPIELMLQFGHPWANRKASASTAMTVLGTALRSGFAHSPDRDLLDGLLAPYRTEVGKQSLVRNAASLNTNQTTEITHLLPRIAVPTRVLWGEDDKFQEIQFGRRLANDIPDAEFVPIEDARHFVMIDQPQAIEKQVCDFVLKPPTTRPSHPILV</sequence>
<dbReference type="PRINTS" id="PR00111">
    <property type="entry name" value="ABHYDROLASE"/>
</dbReference>
<dbReference type="AlphaFoldDB" id="A0A5B9QRF7"/>
<proteinExistence type="predicted"/>
<organism evidence="2 3">
    <name type="scientific">Roseimaritima ulvae</name>
    <dbReference type="NCBI Taxonomy" id="980254"/>
    <lineage>
        <taxon>Bacteria</taxon>
        <taxon>Pseudomonadati</taxon>
        <taxon>Planctomycetota</taxon>
        <taxon>Planctomycetia</taxon>
        <taxon>Pirellulales</taxon>
        <taxon>Pirellulaceae</taxon>
        <taxon>Roseimaritima</taxon>
    </lineage>
</organism>
<dbReference type="RefSeq" id="WP_068135310.1">
    <property type="nucleotide sequence ID" value="NZ_CP042914.1"/>
</dbReference>
<dbReference type="PRINTS" id="PR00412">
    <property type="entry name" value="EPOXHYDRLASE"/>
</dbReference>
<evidence type="ECO:0000313" key="2">
    <source>
        <dbReference type="EMBL" id="QEG41687.1"/>
    </source>
</evidence>
<dbReference type="GO" id="GO:0016020">
    <property type="term" value="C:membrane"/>
    <property type="evidence" value="ECO:0007669"/>
    <property type="project" value="TreeGrafter"/>
</dbReference>
<name>A0A5B9QRF7_9BACT</name>
<dbReference type="InterPro" id="IPR000639">
    <property type="entry name" value="Epox_hydrolase-like"/>
</dbReference>
<dbReference type="Proteomes" id="UP000325286">
    <property type="component" value="Chromosome"/>
</dbReference>
<gene>
    <name evidence="2" type="primary">dhmA</name>
    <name evidence="2" type="ORF">UC8_37130</name>
</gene>
<protein>
    <submittedName>
        <fullName evidence="2">Haloalkane dehalogenase</fullName>
        <ecNumber evidence="2">3.8.1.5</ecNumber>
    </submittedName>
</protein>
<dbReference type="PANTHER" id="PTHR43798">
    <property type="entry name" value="MONOACYLGLYCEROL LIPASE"/>
    <property type="match status" value="1"/>
</dbReference>
<dbReference type="Gene3D" id="3.40.50.1820">
    <property type="entry name" value="alpha/beta hydrolase"/>
    <property type="match status" value="1"/>
</dbReference>